<keyword evidence="5" id="KW-1185">Reference proteome</keyword>
<dbReference type="STRING" id="1004.SAMN05661012_03337"/>
<evidence type="ECO:0000313" key="4">
    <source>
        <dbReference type="Proteomes" id="UP000183788"/>
    </source>
</evidence>
<reference evidence="3 5" key="2">
    <citation type="submission" date="2023-11" db="EMBL/GenBank/DDBJ databases">
        <title>MicrobeMod: A computational toolkit for identifying prokaryotic methylation and restriction-modification with nanopore sequencing.</title>
        <authorList>
            <person name="Crits-Christoph A."/>
            <person name="Kang S.C."/>
            <person name="Lee H."/>
            <person name="Ostrov N."/>
        </authorList>
    </citation>
    <scope>NUCLEOTIDE SEQUENCE [LARGE SCALE GENOMIC DNA]</scope>
    <source>
        <strain evidence="3 5">ATCC 23090</strain>
    </source>
</reference>
<dbReference type="OrthoDB" id="676425at2"/>
<sequence>MKTKKIITISLTVLVAIMVITSGLMKAIHLPWSVDALVKQNLPNAATVLGLMEMSFAILFVIPKTMRIGFGAFFLR</sequence>
<accession>A0A1K1R4Q3</accession>
<dbReference type="Proteomes" id="UP001326715">
    <property type="component" value="Chromosome"/>
</dbReference>
<evidence type="ECO:0000256" key="1">
    <source>
        <dbReference type="SAM" id="Phobius"/>
    </source>
</evidence>
<reference evidence="2 4" key="1">
    <citation type="submission" date="2016-11" db="EMBL/GenBank/DDBJ databases">
        <authorList>
            <person name="Jaros S."/>
            <person name="Januszkiewicz K."/>
            <person name="Wedrychowicz H."/>
        </authorList>
    </citation>
    <scope>NUCLEOTIDE SEQUENCE [LARGE SCALE GENOMIC DNA]</scope>
    <source>
        <strain evidence="2 4">DSM 784</strain>
    </source>
</reference>
<proteinExistence type="predicted"/>
<gene>
    <name evidence="2" type="ORF">SAMN05661012_03337</name>
    <name evidence="3" type="ORF">SR876_01065</name>
</gene>
<organism evidence="2 4">
    <name type="scientific">Chitinophaga sancti</name>
    <dbReference type="NCBI Taxonomy" id="1004"/>
    <lineage>
        <taxon>Bacteria</taxon>
        <taxon>Pseudomonadati</taxon>
        <taxon>Bacteroidota</taxon>
        <taxon>Chitinophagia</taxon>
        <taxon>Chitinophagales</taxon>
        <taxon>Chitinophagaceae</taxon>
        <taxon>Chitinophaga</taxon>
    </lineage>
</organism>
<dbReference type="EMBL" id="CP140154">
    <property type="protein sequence ID" value="WQG90070.1"/>
    <property type="molecule type" value="Genomic_DNA"/>
</dbReference>
<dbReference type="EMBL" id="FPIZ01000010">
    <property type="protein sequence ID" value="SFW66590.1"/>
    <property type="molecule type" value="Genomic_DNA"/>
</dbReference>
<keyword evidence="1" id="KW-1133">Transmembrane helix</keyword>
<evidence type="ECO:0000313" key="3">
    <source>
        <dbReference type="EMBL" id="WQG90070.1"/>
    </source>
</evidence>
<evidence type="ECO:0000313" key="2">
    <source>
        <dbReference type="EMBL" id="SFW66590.1"/>
    </source>
</evidence>
<keyword evidence="1" id="KW-0812">Transmembrane</keyword>
<dbReference type="AlphaFoldDB" id="A0A1K1R4Q3"/>
<name>A0A1K1R4Q3_9BACT</name>
<dbReference type="RefSeq" id="WP_072362361.1">
    <property type="nucleotide sequence ID" value="NZ_CP139972.1"/>
</dbReference>
<feature type="transmembrane region" description="Helical" evidence="1">
    <location>
        <begin position="7"/>
        <end position="25"/>
    </location>
</feature>
<evidence type="ECO:0000313" key="5">
    <source>
        <dbReference type="Proteomes" id="UP001326715"/>
    </source>
</evidence>
<evidence type="ECO:0008006" key="6">
    <source>
        <dbReference type="Google" id="ProtNLM"/>
    </source>
</evidence>
<keyword evidence="1" id="KW-0472">Membrane</keyword>
<protein>
    <recommendedName>
        <fullName evidence="6">DoxX-like family protein</fullName>
    </recommendedName>
</protein>
<feature type="transmembrane region" description="Helical" evidence="1">
    <location>
        <begin position="45"/>
        <end position="62"/>
    </location>
</feature>
<dbReference type="Proteomes" id="UP000183788">
    <property type="component" value="Unassembled WGS sequence"/>
</dbReference>